<proteinExistence type="predicted"/>
<dbReference type="PANTHER" id="PTHR31001">
    <property type="entry name" value="UNCHARACTERIZED TRANSCRIPTIONAL REGULATORY PROTEIN"/>
    <property type="match status" value="1"/>
</dbReference>
<keyword evidence="3" id="KW-0539">Nucleus</keyword>
<gene>
    <name evidence="5" type="ORF">PICMEDRAFT_27728</name>
</gene>
<evidence type="ECO:0000259" key="4">
    <source>
        <dbReference type="PROSITE" id="PS50048"/>
    </source>
</evidence>
<dbReference type="GO" id="GO:0008270">
    <property type="term" value="F:zinc ion binding"/>
    <property type="evidence" value="ECO:0007669"/>
    <property type="project" value="InterPro"/>
</dbReference>
<protein>
    <recommendedName>
        <fullName evidence="4">Zn(2)-C6 fungal-type domain-containing protein</fullName>
    </recommendedName>
</protein>
<evidence type="ECO:0000313" key="6">
    <source>
        <dbReference type="Proteomes" id="UP000094455"/>
    </source>
</evidence>
<dbReference type="Pfam" id="PF00172">
    <property type="entry name" value="Zn_clus"/>
    <property type="match status" value="1"/>
</dbReference>
<dbReference type="Pfam" id="PF04082">
    <property type="entry name" value="Fungal_trans"/>
    <property type="match status" value="1"/>
</dbReference>
<dbReference type="SUPFAM" id="SSF57701">
    <property type="entry name" value="Zn2/Cys6 DNA-binding domain"/>
    <property type="match status" value="1"/>
</dbReference>
<dbReference type="InterPro" id="IPR050613">
    <property type="entry name" value="Sec_Metabolite_Reg"/>
</dbReference>
<feature type="non-terminal residue" evidence="5">
    <location>
        <position position="1"/>
    </location>
</feature>
<dbReference type="Proteomes" id="UP000094455">
    <property type="component" value="Unassembled WGS sequence"/>
</dbReference>
<dbReference type="CDD" id="cd12148">
    <property type="entry name" value="fungal_TF_MHR"/>
    <property type="match status" value="1"/>
</dbReference>
<dbReference type="InterPro" id="IPR036864">
    <property type="entry name" value="Zn2-C6_fun-type_DNA-bd_sf"/>
</dbReference>
<dbReference type="InterPro" id="IPR007219">
    <property type="entry name" value="XnlR_reg_dom"/>
</dbReference>
<evidence type="ECO:0000313" key="5">
    <source>
        <dbReference type="EMBL" id="ODQ48111.1"/>
    </source>
</evidence>
<evidence type="ECO:0000256" key="1">
    <source>
        <dbReference type="ARBA" id="ARBA00004123"/>
    </source>
</evidence>
<sequence length="711" mass="82246">NSFPGTAHFRVDKFPANKTKSCVECRGKKRKCSREYPTCSYCSRHRRLCVYGVNDTSPTEKHARLLMNLKSSMDQYTNVQKNSENVFENYDGPTPELYSEQTSQQELQRVNVKRESEVLDELPSDGLPAAKTRKSECLSSLKKQTADLKSLRPQITEFDESFILDPQYEARPRAESYNKRLVHPEMRVGSVYTKLFNSSLNLNEQSVPPDLDLLESFIPNKAEADVLMDRYRSSVHPIVPILDLQTIFPLYERFWGNKESVSISFYIIIFTIFYASSVSLFEERCIRIDETVDREELIKKMKFFVGATEAALVMDDFPNKISLVGLQASTILYTIVRNDCKTDDFVSISTLVRYSQLLELNRDPQNYHHLAKSKDVQLRRLLWWQIYFLDCTTALSTKLSPIIQPCEYDTQLPNEFRKRFNGQYMLDQAIAFANGRFRWAECTNKLLKASFCVKPPSDQIIVRLTREIENLSFCCSSLIQRMLDPLNIMPSEEQFVKFASSMLSTLEDRCFILLDVLFSDQKRVMPVEEVSSAGESSTESKAIDTSSQVHLLSEYLIYGSMPRNAIFVWEVRKYQPIQTLLSLLKGIVLDAMDKSFSLTSCRMKKRIEIIDQVFIKLNYLSEHTTKLCKQRWKMLKELKDITWDSLFRGESCTSSTSSETSFIQNGNMPHNNMNLLIESDWDKIFKEMADIQSIIDENINLKVWDNASGHY</sequence>
<dbReference type="OrthoDB" id="762982at2759"/>
<evidence type="ECO:0000256" key="3">
    <source>
        <dbReference type="ARBA" id="ARBA00023242"/>
    </source>
</evidence>
<dbReference type="Gene3D" id="4.10.240.10">
    <property type="entry name" value="Zn(2)-C6 fungal-type DNA-binding domain"/>
    <property type="match status" value="1"/>
</dbReference>
<dbReference type="GO" id="GO:0003677">
    <property type="term" value="F:DNA binding"/>
    <property type="evidence" value="ECO:0007669"/>
    <property type="project" value="InterPro"/>
</dbReference>
<dbReference type="GeneID" id="30179197"/>
<dbReference type="GO" id="GO:0006351">
    <property type="term" value="P:DNA-templated transcription"/>
    <property type="evidence" value="ECO:0007669"/>
    <property type="project" value="InterPro"/>
</dbReference>
<dbReference type="SMART" id="SM00066">
    <property type="entry name" value="GAL4"/>
    <property type="match status" value="1"/>
</dbReference>
<evidence type="ECO:0000256" key="2">
    <source>
        <dbReference type="ARBA" id="ARBA00022723"/>
    </source>
</evidence>
<feature type="domain" description="Zn(2)-C6 fungal-type" evidence="4">
    <location>
        <begin position="21"/>
        <end position="51"/>
    </location>
</feature>
<keyword evidence="2" id="KW-0479">Metal-binding</keyword>
<reference evidence="5 6" key="1">
    <citation type="journal article" date="2016" name="Proc. Natl. Acad. Sci. U.S.A.">
        <title>Comparative genomics of biotechnologically important yeasts.</title>
        <authorList>
            <person name="Riley R."/>
            <person name="Haridas S."/>
            <person name="Wolfe K.H."/>
            <person name="Lopes M.R."/>
            <person name="Hittinger C.T."/>
            <person name="Goeker M."/>
            <person name="Salamov A.A."/>
            <person name="Wisecaver J.H."/>
            <person name="Long T.M."/>
            <person name="Calvey C.H."/>
            <person name="Aerts A.L."/>
            <person name="Barry K.W."/>
            <person name="Choi C."/>
            <person name="Clum A."/>
            <person name="Coughlan A.Y."/>
            <person name="Deshpande S."/>
            <person name="Douglass A.P."/>
            <person name="Hanson S.J."/>
            <person name="Klenk H.-P."/>
            <person name="LaButti K.M."/>
            <person name="Lapidus A."/>
            <person name="Lindquist E.A."/>
            <person name="Lipzen A.M."/>
            <person name="Meier-Kolthoff J.P."/>
            <person name="Ohm R.A."/>
            <person name="Otillar R.P."/>
            <person name="Pangilinan J.L."/>
            <person name="Peng Y."/>
            <person name="Rokas A."/>
            <person name="Rosa C.A."/>
            <person name="Scheuner C."/>
            <person name="Sibirny A.A."/>
            <person name="Slot J.C."/>
            <person name="Stielow J.B."/>
            <person name="Sun H."/>
            <person name="Kurtzman C.P."/>
            <person name="Blackwell M."/>
            <person name="Grigoriev I.V."/>
            <person name="Jeffries T.W."/>
        </authorList>
    </citation>
    <scope>NUCLEOTIDE SEQUENCE [LARGE SCALE GENOMIC DNA]</scope>
    <source>
        <strain evidence="5 6">NRRL Y-2026</strain>
    </source>
</reference>
<dbReference type="AlphaFoldDB" id="A0A1E3NPQ9"/>
<accession>A0A1E3NPQ9</accession>
<comment type="subcellular location">
    <subcellularLocation>
        <location evidence="1">Nucleus</location>
    </subcellularLocation>
</comment>
<keyword evidence="6" id="KW-1185">Reference proteome</keyword>
<dbReference type="PROSITE" id="PS00463">
    <property type="entry name" value="ZN2_CY6_FUNGAL_1"/>
    <property type="match status" value="1"/>
</dbReference>
<feature type="non-terminal residue" evidence="5">
    <location>
        <position position="711"/>
    </location>
</feature>
<dbReference type="GO" id="GO:0000981">
    <property type="term" value="F:DNA-binding transcription factor activity, RNA polymerase II-specific"/>
    <property type="evidence" value="ECO:0007669"/>
    <property type="project" value="InterPro"/>
</dbReference>
<dbReference type="InterPro" id="IPR001138">
    <property type="entry name" value="Zn2Cys6_DnaBD"/>
</dbReference>
<dbReference type="STRING" id="763406.A0A1E3NPQ9"/>
<organism evidence="5 6">
    <name type="scientific">Pichia membranifaciens NRRL Y-2026</name>
    <dbReference type="NCBI Taxonomy" id="763406"/>
    <lineage>
        <taxon>Eukaryota</taxon>
        <taxon>Fungi</taxon>
        <taxon>Dikarya</taxon>
        <taxon>Ascomycota</taxon>
        <taxon>Saccharomycotina</taxon>
        <taxon>Pichiomycetes</taxon>
        <taxon>Pichiales</taxon>
        <taxon>Pichiaceae</taxon>
        <taxon>Pichia</taxon>
    </lineage>
</organism>
<name>A0A1E3NPQ9_9ASCO</name>
<dbReference type="PROSITE" id="PS50048">
    <property type="entry name" value="ZN2_CY6_FUNGAL_2"/>
    <property type="match status" value="1"/>
</dbReference>
<dbReference type="GO" id="GO:0005634">
    <property type="term" value="C:nucleus"/>
    <property type="evidence" value="ECO:0007669"/>
    <property type="project" value="UniProtKB-SubCell"/>
</dbReference>
<dbReference type="EMBL" id="KV454002">
    <property type="protein sequence ID" value="ODQ48111.1"/>
    <property type="molecule type" value="Genomic_DNA"/>
</dbReference>
<dbReference type="RefSeq" id="XP_019019224.1">
    <property type="nucleotide sequence ID" value="XM_019162510.1"/>
</dbReference>
<dbReference type="CDD" id="cd00067">
    <property type="entry name" value="GAL4"/>
    <property type="match status" value="1"/>
</dbReference>